<evidence type="ECO:0000256" key="4">
    <source>
        <dbReference type="NCBIfam" id="TIGR03241"/>
    </source>
</evidence>
<feature type="binding site" evidence="3">
    <location>
        <position position="249"/>
    </location>
    <ligand>
        <name>substrate</name>
    </ligand>
</feature>
<organism evidence="5 6">
    <name type="scientific">Iodidimonas gelatinilytica</name>
    <dbReference type="NCBI Taxonomy" id="1236966"/>
    <lineage>
        <taxon>Bacteria</taxon>
        <taxon>Pseudomonadati</taxon>
        <taxon>Pseudomonadota</taxon>
        <taxon>Alphaproteobacteria</taxon>
        <taxon>Iodidimonadales</taxon>
        <taxon>Iodidimonadaceae</taxon>
        <taxon>Iodidimonas</taxon>
    </lineage>
</organism>
<accession>A0A5A7MWM0</accession>
<sequence>MGACEFNFDGLVGPTHNYAGLSYGNMAATSHAMQIANPREGALQGLEKMRRLMSMGVAQGILPPQERPHIPTLRRLGFEGPEKTILEEAYKISPELVRNVSSASAMWTANAATITPAADSRDGRMHITPANLVAMFHRSIEHPVTGRVLKAIFPEGAHFAHHPAMPGAPQMGDEGAANHNRFCDDYGAEGLHMFVYGARAFSRENAPKRFPARQTLEASQAIARQHGVKNAVFIQQNPEAIDAGAFHNDVVAVSNKQVFFYHEQAFADPDAMEAHVRAAAPYIPFRFIRVPARDVSLDDAVKSYLFNSQLLSIPGREKMTLILPMEVAETASTKRYVEQLLETDGPIGHAETLDVRQSMRNGGGPACLRLRVVLNQAAQQALGARVILDDELIDELRLWVEKHYRDRLSPNDLQDPDLLVECRTALDALTNMLNLGSVYDFQR</sequence>
<dbReference type="NCBIfam" id="NF009789">
    <property type="entry name" value="PRK13281.1"/>
    <property type="match status" value="1"/>
</dbReference>
<comment type="caution">
    <text evidence="5">The sequence shown here is derived from an EMBL/GenBank/DDBJ whole genome shotgun (WGS) entry which is preliminary data.</text>
</comment>
<dbReference type="PANTHER" id="PTHR30420">
    <property type="entry name" value="N-SUCCINYLARGININE DIHYDROLASE"/>
    <property type="match status" value="1"/>
</dbReference>
<keyword evidence="6" id="KW-1185">Reference proteome</keyword>
<dbReference type="Gene3D" id="3.75.10.20">
    <property type="entry name" value="Succinylarginine dihydrolase"/>
    <property type="match status" value="1"/>
</dbReference>
<reference evidence="5 6" key="1">
    <citation type="submission" date="2019-09" db="EMBL/GenBank/DDBJ databases">
        <title>NBRP : Genome information of microbial organism related human and environment.</title>
        <authorList>
            <person name="Hattori M."/>
            <person name="Oshima K."/>
            <person name="Inaba H."/>
            <person name="Suda W."/>
            <person name="Sakamoto M."/>
            <person name="Iino T."/>
            <person name="Kitahara M."/>
            <person name="Oshida Y."/>
            <person name="Iida T."/>
            <person name="Kudo T."/>
            <person name="Itoh T."/>
            <person name="Ohkuma M."/>
        </authorList>
    </citation>
    <scope>NUCLEOTIDE SEQUENCE [LARGE SCALE GENOMIC DNA]</scope>
    <source>
        <strain evidence="5 6">Mie-1</strain>
    </source>
</reference>
<proteinExistence type="inferred from homology"/>
<comment type="similarity">
    <text evidence="3">Belongs to the succinylarginine dihydrolase family.</text>
</comment>
<feature type="active site" evidence="3">
    <location>
        <position position="174"/>
    </location>
</feature>
<dbReference type="Proteomes" id="UP000325187">
    <property type="component" value="Unassembled WGS sequence"/>
</dbReference>
<comment type="subunit">
    <text evidence="3">Homodimer.</text>
</comment>
<dbReference type="GO" id="GO:0019545">
    <property type="term" value="P:L-arginine catabolic process to succinate"/>
    <property type="evidence" value="ECO:0007669"/>
    <property type="project" value="UniProtKB-UniRule"/>
</dbReference>
<keyword evidence="2 3" id="KW-0378">Hydrolase</keyword>
<dbReference type="HAMAP" id="MF_01172">
    <property type="entry name" value="AstB"/>
    <property type="match status" value="1"/>
</dbReference>
<feature type="binding site" evidence="3">
    <location>
        <position position="361"/>
    </location>
    <ligand>
        <name>substrate</name>
    </ligand>
</feature>
<evidence type="ECO:0000313" key="6">
    <source>
        <dbReference type="Proteomes" id="UP000325187"/>
    </source>
</evidence>
<evidence type="ECO:0000313" key="5">
    <source>
        <dbReference type="EMBL" id="GEQ99864.1"/>
    </source>
</evidence>
<dbReference type="NCBIfam" id="TIGR03241">
    <property type="entry name" value="arg_catab_astB"/>
    <property type="match status" value="1"/>
</dbReference>
<name>A0A5A7MWM0_9PROT</name>
<dbReference type="GO" id="GO:0019544">
    <property type="term" value="P:L-arginine catabolic process to L-glutamate"/>
    <property type="evidence" value="ECO:0007669"/>
    <property type="project" value="UniProtKB-UniRule"/>
</dbReference>
<dbReference type="PANTHER" id="PTHR30420:SF2">
    <property type="entry name" value="N-SUCCINYLARGININE DIHYDROLASE"/>
    <property type="match status" value="1"/>
</dbReference>
<protein>
    <recommendedName>
        <fullName evidence="3 4">N-succinylarginine dihydrolase</fullName>
        <ecNumber evidence="3 4">3.5.3.23</ecNumber>
    </recommendedName>
</protein>
<dbReference type="AlphaFoldDB" id="A0A5A7MWM0"/>
<keyword evidence="1 3" id="KW-0056">Arginine metabolism</keyword>
<evidence type="ECO:0000256" key="1">
    <source>
        <dbReference type="ARBA" id="ARBA00022503"/>
    </source>
</evidence>
<feature type="binding site" evidence="3">
    <location>
        <position position="213"/>
    </location>
    <ligand>
        <name>substrate</name>
    </ligand>
</feature>
<dbReference type="GO" id="GO:0009015">
    <property type="term" value="F:N-succinylarginine dihydrolase activity"/>
    <property type="evidence" value="ECO:0007669"/>
    <property type="project" value="UniProtKB-UniRule"/>
</dbReference>
<comment type="function">
    <text evidence="3">Catalyzes the hydrolysis of N(2)-succinylarginine into N(2)-succinylornithine, ammonia and CO(2).</text>
</comment>
<dbReference type="InterPro" id="IPR037031">
    <property type="entry name" value="AstB_sf"/>
</dbReference>
<dbReference type="EC" id="3.5.3.23" evidence="3 4"/>
<comment type="pathway">
    <text evidence="3">Amino-acid degradation; L-arginine degradation via AST pathway; L-glutamate and succinate from L-arginine: step 2/5.</text>
</comment>
<dbReference type="EMBL" id="BKCM01000002">
    <property type="protein sequence ID" value="GEQ99864.1"/>
    <property type="molecule type" value="Genomic_DNA"/>
</dbReference>
<feature type="binding site" evidence="3">
    <location>
        <position position="110"/>
    </location>
    <ligand>
        <name>substrate</name>
    </ligand>
</feature>
<feature type="active site" description="Nucleophile" evidence="3">
    <location>
        <position position="367"/>
    </location>
</feature>
<evidence type="ECO:0000256" key="2">
    <source>
        <dbReference type="ARBA" id="ARBA00022801"/>
    </source>
</evidence>
<comment type="catalytic activity">
    <reaction evidence="3">
        <text>N(2)-succinyl-L-arginine + 2 H2O + 2 H(+) = N(2)-succinyl-L-ornithine + 2 NH4(+) + CO2</text>
        <dbReference type="Rhea" id="RHEA:19533"/>
        <dbReference type="ChEBI" id="CHEBI:15377"/>
        <dbReference type="ChEBI" id="CHEBI:15378"/>
        <dbReference type="ChEBI" id="CHEBI:16526"/>
        <dbReference type="ChEBI" id="CHEBI:28938"/>
        <dbReference type="ChEBI" id="CHEBI:58241"/>
        <dbReference type="ChEBI" id="CHEBI:58514"/>
        <dbReference type="EC" id="3.5.3.23"/>
    </reaction>
</comment>
<dbReference type="RefSeq" id="WP_210432165.1">
    <property type="nucleotide sequence ID" value="NZ_BKCM01000002.1"/>
</dbReference>
<evidence type="ECO:0000256" key="3">
    <source>
        <dbReference type="HAMAP-Rule" id="MF_01172"/>
    </source>
</evidence>
<feature type="binding site" evidence="3">
    <location>
        <begin position="137"/>
        <end position="138"/>
    </location>
    <ligand>
        <name>substrate</name>
    </ligand>
</feature>
<feature type="binding site" evidence="3">
    <location>
        <begin position="19"/>
        <end position="28"/>
    </location>
    <ligand>
        <name>substrate</name>
    </ligand>
</feature>
<dbReference type="Pfam" id="PF04996">
    <property type="entry name" value="AstB"/>
    <property type="match status" value="1"/>
</dbReference>
<feature type="active site" evidence="3">
    <location>
        <position position="247"/>
    </location>
</feature>
<dbReference type="InterPro" id="IPR007079">
    <property type="entry name" value="SuccinylArg_d-Hdrlase_AstB"/>
</dbReference>
<gene>
    <name evidence="3 5" type="primary">astB</name>
    <name evidence="5" type="ORF">JCM17845_04880</name>
</gene>
<dbReference type="SUPFAM" id="SSF55909">
    <property type="entry name" value="Pentein"/>
    <property type="match status" value="1"/>
</dbReference>
<dbReference type="UniPathway" id="UPA00185">
    <property type="reaction ID" value="UER00280"/>
</dbReference>